<reference evidence="2" key="1">
    <citation type="journal article" date="2005" name="Proc. Natl. Acad. Sci. U.S.A.">
        <title>An ancestral oomycete locus contains late blight avirulence gene Avr3a, encoding a protein that is recognized in the host cytoplasm.</title>
        <authorList>
            <person name="Armstrong M.R."/>
            <person name="Whisson S.C."/>
            <person name="Pritchard L."/>
            <person name="Bos J.I.B."/>
            <person name="Venter E."/>
            <person name="Avrova A.O."/>
            <person name="Rehmany A.P."/>
            <person name="Bohme U."/>
            <person name="Brooks K."/>
            <person name="Cherevach I."/>
            <person name="Hamlin N."/>
            <person name="White B."/>
            <person name="Fraser A."/>
            <person name="Lord A."/>
            <person name="Quail M.A."/>
            <person name="Churcher C."/>
            <person name="Hall N."/>
            <person name="Berriman M."/>
            <person name="Kamoun S."/>
            <person name="Beyon J.L."/>
            <person name="Birch P.R.J."/>
        </authorList>
    </citation>
    <scope>NUCLEOTIDE SEQUENCE</scope>
</reference>
<feature type="region of interest" description="Disordered" evidence="1">
    <location>
        <begin position="92"/>
        <end position="114"/>
    </location>
</feature>
<accession>Q572K0</accession>
<dbReference type="AlphaFoldDB" id="Q572K0"/>
<evidence type="ECO:0000256" key="1">
    <source>
        <dbReference type="SAM" id="MobiDB-lite"/>
    </source>
</evidence>
<protein>
    <submittedName>
        <fullName evidence="2">Uncharacterized protein</fullName>
    </submittedName>
</protein>
<organism evidence="2">
    <name type="scientific">Phytophthora infestans</name>
    <name type="common">Potato late blight agent</name>
    <name type="synonym">Botrytis infestans</name>
    <dbReference type="NCBI Taxonomy" id="4787"/>
    <lineage>
        <taxon>Eukaryota</taxon>
        <taxon>Sar</taxon>
        <taxon>Stramenopiles</taxon>
        <taxon>Oomycota</taxon>
        <taxon>Peronosporomycetes</taxon>
        <taxon>Peronosporales</taxon>
        <taxon>Peronosporaceae</taxon>
        <taxon>Phytophthora</taxon>
    </lineage>
</organism>
<name>Q572K0_PHYIN</name>
<evidence type="ECO:0000313" key="2">
    <source>
        <dbReference type="EMBL" id="CAI72274.1"/>
    </source>
</evidence>
<proteinExistence type="predicted"/>
<gene>
    <name evidence="2" type="ORF">PI35.0250c</name>
</gene>
<dbReference type="EMBL" id="AJ893356">
    <property type="protein sequence ID" value="CAI72274.1"/>
    <property type="molecule type" value="Genomic_DNA"/>
</dbReference>
<sequence>MSLHASYRLPSIRSSRSNSPKYVPIHAAGLDRPRSSSNVLTCCCKTAASTRSSRSSTLWRSRERFRPGMASFALRQRISFLSESIIEHSLPRVLSGPGDTTEHDVVSSPLESVR</sequence>